<protein>
    <submittedName>
        <fullName evidence="1">Uncharacterized protein</fullName>
    </submittedName>
</protein>
<organism evidence="1 2">
    <name type="scientific">Colletotrichum navitas</name>
    <dbReference type="NCBI Taxonomy" id="681940"/>
    <lineage>
        <taxon>Eukaryota</taxon>
        <taxon>Fungi</taxon>
        <taxon>Dikarya</taxon>
        <taxon>Ascomycota</taxon>
        <taxon>Pezizomycotina</taxon>
        <taxon>Sordariomycetes</taxon>
        <taxon>Hypocreomycetidae</taxon>
        <taxon>Glomerellales</taxon>
        <taxon>Glomerellaceae</taxon>
        <taxon>Colletotrichum</taxon>
        <taxon>Colletotrichum graminicola species complex</taxon>
    </lineage>
</organism>
<dbReference type="RefSeq" id="XP_060408849.1">
    <property type="nucleotide sequence ID" value="XM_060560360.1"/>
</dbReference>
<proteinExistence type="predicted"/>
<sequence length="119" mass="12509">MALVSGSSYGSGRVATASFVPISFGLSGSECAARSIFWGLNIQGDVMGYIDWDDLGQSQADPRLSVQVNPTGDMFLGILLVTLVAQGLVRTRVLSEIFVFGSTNGKGYGKKSIVISPSD</sequence>
<dbReference type="Proteomes" id="UP001230504">
    <property type="component" value="Unassembled WGS sequence"/>
</dbReference>
<dbReference type="EMBL" id="JAHLJV010000097">
    <property type="protein sequence ID" value="KAK1573192.1"/>
    <property type="molecule type" value="Genomic_DNA"/>
</dbReference>
<dbReference type="GeneID" id="85444600"/>
<reference evidence="1" key="1">
    <citation type="submission" date="2021-06" db="EMBL/GenBank/DDBJ databases">
        <title>Comparative genomics, transcriptomics and evolutionary studies reveal genomic signatures of adaptation to plant cell wall in hemibiotrophic fungi.</title>
        <authorList>
            <consortium name="DOE Joint Genome Institute"/>
            <person name="Baroncelli R."/>
            <person name="Diaz J.F."/>
            <person name="Benocci T."/>
            <person name="Peng M."/>
            <person name="Battaglia E."/>
            <person name="Haridas S."/>
            <person name="Andreopoulos W."/>
            <person name="Labutti K."/>
            <person name="Pangilinan J."/>
            <person name="Floch G.L."/>
            <person name="Makela M.R."/>
            <person name="Henrissat B."/>
            <person name="Grigoriev I.V."/>
            <person name="Crouch J.A."/>
            <person name="De Vries R.P."/>
            <person name="Sukno S.A."/>
            <person name="Thon M.R."/>
        </authorList>
    </citation>
    <scope>NUCLEOTIDE SEQUENCE</scope>
    <source>
        <strain evidence="1">CBS 125086</strain>
    </source>
</reference>
<dbReference type="AlphaFoldDB" id="A0AAD8UZ24"/>
<keyword evidence="2" id="KW-1185">Reference proteome</keyword>
<comment type="caution">
    <text evidence="1">The sequence shown here is derived from an EMBL/GenBank/DDBJ whole genome shotgun (WGS) entry which is preliminary data.</text>
</comment>
<accession>A0AAD8UZ24</accession>
<name>A0AAD8UZ24_9PEZI</name>
<gene>
    <name evidence="1" type="ORF">LY79DRAFT_583831</name>
</gene>
<evidence type="ECO:0000313" key="2">
    <source>
        <dbReference type="Proteomes" id="UP001230504"/>
    </source>
</evidence>
<evidence type="ECO:0000313" key="1">
    <source>
        <dbReference type="EMBL" id="KAK1573192.1"/>
    </source>
</evidence>